<dbReference type="InterPro" id="IPR011777">
    <property type="entry name" value="Geranylgeranyl_Rdtase_fam"/>
</dbReference>
<keyword evidence="2" id="KW-1185">Reference proteome</keyword>
<dbReference type="PANTHER" id="PTHR42685:SF18">
    <property type="entry name" value="DIGERANYLGERANYLGLYCEROPHOSPHOLIPID REDUCTASE"/>
    <property type="match status" value="1"/>
</dbReference>
<dbReference type="EMBL" id="CP001687">
    <property type="protein sequence ID" value="ACV13115.1"/>
    <property type="molecule type" value="Genomic_DNA"/>
</dbReference>
<protein>
    <submittedName>
        <fullName evidence="1">Geranylgeranyl reductase</fullName>
    </submittedName>
</protein>
<dbReference type="InterPro" id="IPR036188">
    <property type="entry name" value="FAD/NAD-bd_sf"/>
</dbReference>
<name>C7NSJ9_HALUD</name>
<dbReference type="Proteomes" id="UP000002071">
    <property type="component" value="Chromosome"/>
</dbReference>
<dbReference type="Gene3D" id="3.50.50.60">
    <property type="entry name" value="FAD/NAD(P)-binding domain"/>
    <property type="match status" value="1"/>
</dbReference>
<dbReference type="PANTHER" id="PTHR42685">
    <property type="entry name" value="GERANYLGERANYL DIPHOSPHATE REDUCTASE"/>
    <property type="match status" value="1"/>
</dbReference>
<dbReference type="Pfam" id="PF12831">
    <property type="entry name" value="FAD_oxidored"/>
    <property type="match status" value="1"/>
</dbReference>
<dbReference type="PRINTS" id="PR00411">
    <property type="entry name" value="PNDRDTASEI"/>
</dbReference>
<dbReference type="RefSeq" id="WP_015790677.1">
    <property type="nucleotide sequence ID" value="NC_013158.1"/>
</dbReference>
<sequence>MSTDAYDIVVVGGGTAGAFAAASAAQQDLDVVLLERKSEQEAGHIACGDAIKGKSTFPEVIDLDYLREEAFTNQNIQRAQFEVPGGETIEYPFATGSGSIVDRKRYGEVLLEEADRVGAELHFDTVVQDVVQTDDGHVEGVTATRKGERREYPADVVIDAAGALSLLQDKADLAEATFDTNVTHRQFCSAYREIIEVEEPVDFDDAIVFKPTEELGYLWYFPRTPTEINVGLGFQMDQEPMELVDTLRDDIENREEFQNATVTDKLGAALPTRRPYDSGTAPGFIAVGDAAGHVNPTTGGGIPGAAKAGHWAAEVAADAIAAGDVSEASLWEYNHRVLTDFGKRFAAMDLYNIFGTTLTVEDISDVLAALPAQQLIDILGRSGTSSMGLGLKLKTMVQTFGHWGTLYDAYKVNKRASELKAIYDEYPTTPSGFEEWRAKRDGFMEDFYAEFGADPKY</sequence>
<evidence type="ECO:0000313" key="1">
    <source>
        <dbReference type="EMBL" id="ACV13115.1"/>
    </source>
</evidence>
<dbReference type="AlphaFoldDB" id="C7NSJ9"/>
<dbReference type="SUPFAM" id="SSF51905">
    <property type="entry name" value="FAD/NAD(P)-binding domain"/>
    <property type="match status" value="1"/>
</dbReference>
<dbReference type="STRING" id="519442.Huta_2954"/>
<evidence type="ECO:0000313" key="2">
    <source>
        <dbReference type="Proteomes" id="UP000002071"/>
    </source>
</evidence>
<gene>
    <name evidence="1" type="ordered locus">Huta_2954</name>
</gene>
<dbReference type="KEGG" id="hut:Huta_2954"/>
<dbReference type="OrthoDB" id="192187at2157"/>
<dbReference type="GeneID" id="8385263"/>
<dbReference type="InterPro" id="IPR050407">
    <property type="entry name" value="Geranylgeranyl_reductase"/>
</dbReference>
<dbReference type="GO" id="GO:0016628">
    <property type="term" value="F:oxidoreductase activity, acting on the CH-CH group of donors, NAD or NADP as acceptor"/>
    <property type="evidence" value="ECO:0007669"/>
    <property type="project" value="InterPro"/>
</dbReference>
<organism evidence="1 2">
    <name type="scientific">Halorhabdus utahensis (strain DSM 12940 / JCM 11049 / AX-2)</name>
    <dbReference type="NCBI Taxonomy" id="519442"/>
    <lineage>
        <taxon>Archaea</taxon>
        <taxon>Methanobacteriati</taxon>
        <taxon>Methanobacteriota</taxon>
        <taxon>Stenosarchaea group</taxon>
        <taxon>Halobacteria</taxon>
        <taxon>Halobacteriales</taxon>
        <taxon>Haloarculaceae</taxon>
        <taxon>Halorhabdus</taxon>
    </lineage>
</organism>
<accession>C7NSJ9</accession>
<dbReference type="eggNOG" id="arCOG00570">
    <property type="taxonomic scope" value="Archaea"/>
</dbReference>
<proteinExistence type="predicted"/>
<reference evidence="1 2" key="1">
    <citation type="journal article" date="2009" name="Stand. Genomic Sci.">
        <title>Complete genome sequence of Halorhabdus utahensis type strain (AX-2).</title>
        <authorList>
            <person name="Anderson I."/>
            <person name="Tindall B.J."/>
            <person name="Pomrenke H."/>
            <person name="Goker M."/>
            <person name="Lapidus A."/>
            <person name="Nolan M."/>
            <person name="Copeland A."/>
            <person name="Glavina Del Rio T."/>
            <person name="Chen F."/>
            <person name="Tice H."/>
            <person name="Cheng J.F."/>
            <person name="Lucas S."/>
            <person name="Chertkov O."/>
            <person name="Bruce D."/>
            <person name="Brettin T."/>
            <person name="Detter J.C."/>
            <person name="Han C."/>
            <person name="Goodwin L."/>
            <person name="Land M."/>
            <person name="Hauser L."/>
            <person name="Chang Y.J."/>
            <person name="Jeffries C.D."/>
            <person name="Pitluck S."/>
            <person name="Pati A."/>
            <person name="Mavromatis K."/>
            <person name="Ivanova N."/>
            <person name="Ovchinnikova G."/>
            <person name="Chen A."/>
            <person name="Palaniappan K."/>
            <person name="Chain P."/>
            <person name="Rohde M."/>
            <person name="Bristow J."/>
            <person name="Eisen J.A."/>
            <person name="Markowitz V."/>
            <person name="Hugenholtz P."/>
            <person name="Kyrpides N.C."/>
            <person name="Klenk H.P."/>
        </authorList>
    </citation>
    <scope>NUCLEOTIDE SEQUENCE [LARGE SCALE GENOMIC DNA]</scope>
    <source>
        <strain evidence="2">DSM 12940 / JCM 11049 / AX-2</strain>
    </source>
</reference>
<dbReference type="NCBIfam" id="TIGR02032">
    <property type="entry name" value="GG-red-SF"/>
    <property type="match status" value="1"/>
</dbReference>
<dbReference type="HOGENOM" id="CLU_024648_2_0_2"/>